<dbReference type="Proteomes" id="UP000005798">
    <property type="component" value="Unassembled WGS sequence"/>
</dbReference>
<evidence type="ECO:0000313" key="4">
    <source>
        <dbReference type="EMBL" id="EDS19878.1"/>
    </source>
</evidence>
<reference evidence="4" key="2">
    <citation type="submission" date="2014-06" db="EMBL/GenBank/DDBJ databases">
        <title>Draft genome sequence of Clostridium ramosum(DSM 1402).</title>
        <authorList>
            <person name="Sudarsanam P."/>
            <person name="Ley R."/>
            <person name="Guruge J."/>
            <person name="Turnbaugh P.J."/>
            <person name="Mahowald M."/>
            <person name="Liep D."/>
            <person name="Gordon J."/>
        </authorList>
    </citation>
    <scope>NUCLEOTIDE SEQUENCE</scope>
    <source>
        <strain evidence="4">DSM 1402</strain>
    </source>
</reference>
<gene>
    <name evidence="4" type="ORF">CLORAM_00754</name>
</gene>
<protein>
    <submittedName>
        <fullName evidence="4">Acetyltransferase, GNAT family</fullName>
    </submittedName>
</protein>
<dbReference type="GO" id="GO:0008080">
    <property type="term" value="F:N-acetyltransferase activity"/>
    <property type="evidence" value="ECO:0007669"/>
    <property type="project" value="InterPro"/>
</dbReference>
<evidence type="ECO:0000256" key="1">
    <source>
        <dbReference type="ARBA" id="ARBA00022679"/>
    </source>
</evidence>
<dbReference type="EMBL" id="ABFX02000003">
    <property type="protein sequence ID" value="EDS19878.1"/>
    <property type="molecule type" value="Genomic_DNA"/>
</dbReference>
<feature type="domain" description="N-acetyltransferase" evidence="3">
    <location>
        <begin position="7"/>
        <end position="138"/>
    </location>
</feature>
<dbReference type="GO" id="GO:0005737">
    <property type="term" value="C:cytoplasm"/>
    <property type="evidence" value="ECO:0007669"/>
    <property type="project" value="TreeGrafter"/>
</dbReference>
<dbReference type="InterPro" id="IPR000182">
    <property type="entry name" value="GNAT_dom"/>
</dbReference>
<keyword evidence="2" id="KW-0012">Acyltransferase</keyword>
<evidence type="ECO:0000259" key="3">
    <source>
        <dbReference type="PROSITE" id="PS51186"/>
    </source>
</evidence>
<reference evidence="4" key="1">
    <citation type="submission" date="2007-11" db="EMBL/GenBank/DDBJ databases">
        <authorList>
            <person name="Fulton L."/>
            <person name="Clifton S."/>
            <person name="Fulton B."/>
            <person name="Xu J."/>
            <person name="Minx P."/>
            <person name="Pepin K.H."/>
            <person name="Johnson M."/>
            <person name="Thiruvilangam P."/>
            <person name="Bhonagiri V."/>
            <person name="Nash W.E."/>
            <person name="Mardis E.R."/>
            <person name="Wilson R.K."/>
        </authorList>
    </citation>
    <scope>NUCLEOTIDE SEQUENCE [LARGE SCALE GENOMIC DNA]</scope>
    <source>
        <strain evidence="4">DSM 1402</strain>
    </source>
</reference>
<accession>B0N2B8</accession>
<dbReference type="InterPro" id="IPR016181">
    <property type="entry name" value="Acyl_CoA_acyltransferase"/>
</dbReference>
<dbReference type="HOGENOM" id="CLU_086503_5_1_9"/>
<evidence type="ECO:0000256" key="2">
    <source>
        <dbReference type="ARBA" id="ARBA00023315"/>
    </source>
</evidence>
<sequence length="138" mass="16148">MEEFMELTYKNIKEISQERLVDLFKSVEWESANYPAQLVQAIKNYGSVFSAWDNDKCVGLVASMDDSIMVAYVHYVLVNPQYQKYGIGKKLMQMMLEHYKDYHKVCLIGVNTAVGFYEHLGFEVNEKAKPMFYLNKNY</sequence>
<dbReference type="PANTHER" id="PTHR43626:SF4">
    <property type="entry name" value="GCN5-RELATED N-ACETYLTRANSFERASE 2, CHLOROPLASTIC"/>
    <property type="match status" value="1"/>
</dbReference>
<comment type="caution">
    <text evidence="4">The sequence shown here is derived from an EMBL/GenBank/DDBJ whole genome shotgun (WGS) entry which is preliminary data.</text>
</comment>
<keyword evidence="1" id="KW-0808">Transferase</keyword>
<dbReference type="Pfam" id="PF13673">
    <property type="entry name" value="Acetyltransf_10"/>
    <property type="match status" value="1"/>
</dbReference>
<dbReference type="InterPro" id="IPR045039">
    <property type="entry name" value="NSI-like"/>
</dbReference>
<name>B0N2B8_9FIRM</name>
<dbReference type="Gene3D" id="3.40.630.30">
    <property type="match status" value="1"/>
</dbReference>
<proteinExistence type="predicted"/>
<dbReference type="PROSITE" id="PS51186">
    <property type="entry name" value="GNAT"/>
    <property type="match status" value="1"/>
</dbReference>
<evidence type="ECO:0000313" key="5">
    <source>
        <dbReference type="Proteomes" id="UP000005798"/>
    </source>
</evidence>
<dbReference type="PANTHER" id="PTHR43626">
    <property type="entry name" value="ACYL-COA N-ACYLTRANSFERASE"/>
    <property type="match status" value="1"/>
</dbReference>
<dbReference type="SUPFAM" id="SSF55729">
    <property type="entry name" value="Acyl-CoA N-acyltransferases (Nat)"/>
    <property type="match status" value="1"/>
</dbReference>
<organism evidence="4 5">
    <name type="scientific">Thomasclavelia ramosa DSM 1402</name>
    <dbReference type="NCBI Taxonomy" id="445974"/>
    <lineage>
        <taxon>Bacteria</taxon>
        <taxon>Bacillati</taxon>
        <taxon>Bacillota</taxon>
        <taxon>Erysipelotrichia</taxon>
        <taxon>Erysipelotrichales</taxon>
        <taxon>Coprobacillaceae</taxon>
        <taxon>Thomasclavelia</taxon>
    </lineage>
</organism>
<keyword evidence="5" id="KW-1185">Reference proteome</keyword>
<dbReference type="AlphaFoldDB" id="B0N2B8"/>
<dbReference type="eggNOG" id="COG0456">
    <property type="taxonomic scope" value="Bacteria"/>
</dbReference>
<dbReference type="CDD" id="cd04301">
    <property type="entry name" value="NAT_SF"/>
    <property type="match status" value="1"/>
</dbReference>